<evidence type="ECO:0000259" key="12">
    <source>
        <dbReference type="PROSITE" id="PS51012"/>
    </source>
</evidence>
<sequence>MERQSISPLKLLRSAKLHRHLLLNLAKRETTSRYKESLFGLLWSILSPLLMLTIFSFVFTNIFKSRWGVAVENNAVSYPVILFAGLIVFNFFSECLGKSPSIVMGNQNFVKKIIFPLEILPLVSILSALFQSAISFCILLVFILVETGSIPWTALLLPIGMLPFLIFILGMMFWLSATGVFVRDISQTVGLITTGMMFISPIFFPATSFPEHWQFLAHYNPLTYPIELARDLLVFGVGIEVYDWLKYLGFSLVFCWLGYAWFQKLRIGFSDVL</sequence>
<keyword evidence="8 11" id="KW-1133">Transmembrane helix</keyword>
<feature type="transmembrane region" description="Helical" evidence="11">
    <location>
        <begin position="38"/>
        <end position="63"/>
    </location>
</feature>
<dbReference type="EMBL" id="CP059052">
    <property type="protein sequence ID" value="QLJ15617.1"/>
    <property type="molecule type" value="Genomic_DNA"/>
</dbReference>
<evidence type="ECO:0000256" key="10">
    <source>
        <dbReference type="ARBA" id="ARBA00023136"/>
    </source>
</evidence>
<dbReference type="InterPro" id="IPR047817">
    <property type="entry name" value="ABC2_TM_bact-type"/>
</dbReference>
<reference evidence="13 14" key="1">
    <citation type="journal article" date="2009" name="Mikrobiologiia">
        <title>[Phenanthren biodegradation and interaction of Pseudomonas putida BS3701 and Burkholderia sp.BS3702 in plant rhizosphere].</title>
        <authorList>
            <person name="Ovchinnikova A.A."/>
            <person name="Vetrova A.A."/>
            <person name="Filonov A.E."/>
            <person name="Boronin A.M."/>
        </authorList>
    </citation>
    <scope>NUCLEOTIDE SEQUENCE [LARGE SCALE GENOMIC DNA]</scope>
    <source>
        <strain evidence="13 14">BS3701</strain>
    </source>
</reference>
<gene>
    <name evidence="13" type="ORF">H0H12_06635</name>
</gene>
<keyword evidence="3 11" id="KW-0813">Transport</keyword>
<comment type="subcellular location">
    <subcellularLocation>
        <location evidence="11">Cell inner membrane</location>
        <topology evidence="11">Multi-pass membrane protein</topology>
    </subcellularLocation>
    <subcellularLocation>
        <location evidence="1">Cell membrane</location>
        <topology evidence="1">Multi-pass membrane protein</topology>
    </subcellularLocation>
</comment>
<dbReference type="AlphaFoldDB" id="A0A7D5ZZF0"/>
<keyword evidence="7" id="KW-0972">Capsule biogenesis/degradation</keyword>
<dbReference type="InterPro" id="IPR000412">
    <property type="entry name" value="ABC_2_transport"/>
</dbReference>
<dbReference type="PANTHER" id="PTHR30413">
    <property type="entry name" value="INNER MEMBRANE TRANSPORT PERMEASE"/>
    <property type="match status" value="1"/>
</dbReference>
<feature type="transmembrane region" description="Helical" evidence="11">
    <location>
        <begin position="244"/>
        <end position="262"/>
    </location>
</feature>
<evidence type="ECO:0000256" key="1">
    <source>
        <dbReference type="ARBA" id="ARBA00004651"/>
    </source>
</evidence>
<evidence type="ECO:0000256" key="7">
    <source>
        <dbReference type="ARBA" id="ARBA00022903"/>
    </source>
</evidence>
<keyword evidence="4 11" id="KW-1003">Cell membrane</keyword>
<feature type="transmembrane region" description="Helical" evidence="11">
    <location>
        <begin position="150"/>
        <end position="176"/>
    </location>
</feature>
<evidence type="ECO:0000256" key="9">
    <source>
        <dbReference type="ARBA" id="ARBA00023047"/>
    </source>
</evidence>
<dbReference type="GO" id="GO:0043190">
    <property type="term" value="C:ATP-binding cassette (ABC) transporter complex"/>
    <property type="evidence" value="ECO:0007669"/>
    <property type="project" value="InterPro"/>
</dbReference>
<dbReference type="PRINTS" id="PR00164">
    <property type="entry name" value="ABC2TRNSPORT"/>
</dbReference>
<dbReference type="GO" id="GO:0015920">
    <property type="term" value="P:lipopolysaccharide transport"/>
    <property type="evidence" value="ECO:0007669"/>
    <property type="project" value="TreeGrafter"/>
</dbReference>
<dbReference type="PANTHER" id="PTHR30413:SF10">
    <property type="entry name" value="CAPSULE POLYSACCHARIDE EXPORT INNER-MEMBRANE PROTEIN CTRC"/>
    <property type="match status" value="1"/>
</dbReference>
<dbReference type="PIRSF" id="PIRSF006648">
    <property type="entry name" value="DrrB"/>
    <property type="match status" value="1"/>
</dbReference>
<dbReference type="InterPro" id="IPR013525">
    <property type="entry name" value="ABC2_TM"/>
</dbReference>
<evidence type="ECO:0000256" key="4">
    <source>
        <dbReference type="ARBA" id="ARBA00022475"/>
    </source>
</evidence>
<dbReference type="GO" id="GO:0140359">
    <property type="term" value="F:ABC-type transporter activity"/>
    <property type="evidence" value="ECO:0007669"/>
    <property type="project" value="InterPro"/>
</dbReference>
<evidence type="ECO:0000313" key="13">
    <source>
        <dbReference type="EMBL" id="QLJ15617.1"/>
    </source>
</evidence>
<dbReference type="PROSITE" id="PS51012">
    <property type="entry name" value="ABC_TM2"/>
    <property type="match status" value="1"/>
</dbReference>
<keyword evidence="5" id="KW-0762">Sugar transport</keyword>
<keyword evidence="6 11" id="KW-0812">Transmembrane</keyword>
<keyword evidence="10 11" id="KW-0472">Membrane</keyword>
<comment type="similarity">
    <text evidence="2 11">Belongs to the ABC-2 integral membrane protein family.</text>
</comment>
<feature type="transmembrane region" description="Helical" evidence="11">
    <location>
        <begin position="113"/>
        <end position="144"/>
    </location>
</feature>
<protein>
    <recommendedName>
        <fullName evidence="11">Transport permease protein</fullName>
    </recommendedName>
</protein>
<feature type="transmembrane region" description="Helical" evidence="11">
    <location>
        <begin position="188"/>
        <end position="206"/>
    </location>
</feature>
<dbReference type="GO" id="GO:0015774">
    <property type="term" value="P:polysaccharide transport"/>
    <property type="evidence" value="ECO:0007669"/>
    <property type="project" value="UniProtKB-KW"/>
</dbReference>
<dbReference type="Proteomes" id="UP000510934">
    <property type="component" value="Chromosome"/>
</dbReference>
<evidence type="ECO:0000256" key="5">
    <source>
        <dbReference type="ARBA" id="ARBA00022597"/>
    </source>
</evidence>
<feature type="domain" description="ABC transmembrane type-2" evidence="12">
    <location>
        <begin position="39"/>
        <end position="265"/>
    </location>
</feature>
<accession>A0A7D5ZZF0</accession>
<proteinExistence type="inferred from homology"/>
<organism evidence="13 14">
    <name type="scientific">Pseudomonas putida</name>
    <name type="common">Arthrobacter siderocapsulatus</name>
    <dbReference type="NCBI Taxonomy" id="303"/>
    <lineage>
        <taxon>Bacteria</taxon>
        <taxon>Pseudomonadati</taxon>
        <taxon>Pseudomonadota</taxon>
        <taxon>Gammaproteobacteria</taxon>
        <taxon>Pseudomonadales</taxon>
        <taxon>Pseudomonadaceae</taxon>
        <taxon>Pseudomonas</taxon>
    </lineage>
</organism>
<evidence type="ECO:0000313" key="14">
    <source>
        <dbReference type="Proteomes" id="UP000510934"/>
    </source>
</evidence>
<evidence type="ECO:0000256" key="8">
    <source>
        <dbReference type="ARBA" id="ARBA00022989"/>
    </source>
</evidence>
<feature type="transmembrane region" description="Helical" evidence="11">
    <location>
        <begin position="75"/>
        <end position="92"/>
    </location>
</feature>
<evidence type="ECO:0000256" key="6">
    <source>
        <dbReference type="ARBA" id="ARBA00022692"/>
    </source>
</evidence>
<evidence type="ECO:0000256" key="11">
    <source>
        <dbReference type="RuleBase" id="RU361157"/>
    </source>
</evidence>
<evidence type="ECO:0000256" key="3">
    <source>
        <dbReference type="ARBA" id="ARBA00022448"/>
    </source>
</evidence>
<dbReference type="Pfam" id="PF01061">
    <property type="entry name" value="ABC2_membrane"/>
    <property type="match status" value="1"/>
</dbReference>
<name>A0A7D5ZZF0_PSEPU</name>
<evidence type="ECO:0000256" key="2">
    <source>
        <dbReference type="ARBA" id="ARBA00007783"/>
    </source>
</evidence>
<keyword evidence="9" id="KW-0625">Polysaccharide transport</keyword>